<evidence type="ECO:0000256" key="3">
    <source>
        <dbReference type="ARBA" id="ARBA00022515"/>
    </source>
</evidence>
<evidence type="ECO:0000259" key="16">
    <source>
        <dbReference type="PROSITE" id="PS51199"/>
    </source>
</evidence>
<keyword evidence="8 14" id="KW-0067">ATP-binding</keyword>
<evidence type="ECO:0000256" key="1">
    <source>
        <dbReference type="ARBA" id="ARBA00008428"/>
    </source>
</evidence>
<keyword evidence="4 14" id="KW-0235">DNA replication</keyword>
<dbReference type="InterPro" id="IPR016136">
    <property type="entry name" value="DNA_helicase_N/primase_C"/>
</dbReference>
<dbReference type="SUPFAM" id="SSF48024">
    <property type="entry name" value="N-terminal domain of DnaB helicase"/>
    <property type="match status" value="1"/>
</dbReference>
<organism evidence="17 18">
    <name type="scientific">Rhodospirillum rubrum (strain ATCC 11170 / ATH 1.1.1 / DSM 467 / LMG 4362 / NCIMB 8255 / S1)</name>
    <dbReference type="NCBI Taxonomy" id="269796"/>
    <lineage>
        <taxon>Bacteria</taxon>
        <taxon>Pseudomonadati</taxon>
        <taxon>Pseudomonadota</taxon>
        <taxon>Alphaproteobacteria</taxon>
        <taxon>Rhodospirillales</taxon>
        <taxon>Rhodospirillaceae</taxon>
        <taxon>Rhodospirillum</taxon>
    </lineage>
</organism>
<dbReference type="PANTHER" id="PTHR30153">
    <property type="entry name" value="REPLICATIVE DNA HELICASE DNAB"/>
    <property type="match status" value="1"/>
</dbReference>
<comment type="subunit">
    <text evidence="2">Homohexamer.</text>
</comment>
<evidence type="ECO:0000256" key="8">
    <source>
        <dbReference type="ARBA" id="ARBA00022840"/>
    </source>
</evidence>
<keyword evidence="7 14" id="KW-0347">Helicase</keyword>
<evidence type="ECO:0000256" key="14">
    <source>
        <dbReference type="RuleBase" id="RU362085"/>
    </source>
</evidence>
<dbReference type="EnsemblBacteria" id="ABC21215">
    <property type="protein sequence ID" value="ABC21215"/>
    <property type="gene ID" value="Rru_A0410"/>
</dbReference>
<dbReference type="NCBIfam" id="NF006606">
    <property type="entry name" value="PRK09165.1"/>
    <property type="match status" value="1"/>
</dbReference>
<dbReference type="NCBIfam" id="TIGR00665">
    <property type="entry name" value="DnaB"/>
    <property type="match status" value="1"/>
</dbReference>
<dbReference type="GO" id="GO:0005524">
    <property type="term" value="F:ATP binding"/>
    <property type="evidence" value="ECO:0007669"/>
    <property type="project" value="UniProtKB-UniRule"/>
</dbReference>
<sequence length="507" mass="55422">MTGHFLAAQNDPSAGPAAEATRLPPANIEAEQALLGAILTNNRVLEKVGDFLRPAHFSHPAHGAIYEACVTLTERGHLANPVTLAPYLDHRTELEEVGGARYLAQLVNAVVTIINAEDYGTLVHDLFLRRELIALGSDLVNDAFEADLDSSAVDQIEGAERKLFDLATTGQTEGGLKSFKDSLIGAIDMAEKAHKREGQLAGVPSLLVDLDKKLGGLHDSDLLILAGRPSMGKTALATTIAFNAATFFRQEAQAGEPSKAVAFFSLEMSAEQLATRILSERAEVSSHRLRTGELANEDFDRVLQVATQLHSIPLFIDDTPALSVGAMRTRCRRLARSHGGGGNGLGLIVVDYLQLLQGGKGERSENRVQEVSAITRGLKALAKELNVPVMALSQLSRQVESRDDKRPQLSDLRESGSIEQDADVVMFVFREQYYLERAEPLRKPDETDDRYQERHLSWIKRCEDAYNKAEVIIAKQRHGPIGSVSLFFDGNYTRFGNLQGGEPPPDL</sequence>
<keyword evidence="10" id="KW-0413">Isomerase</keyword>
<evidence type="ECO:0000256" key="4">
    <source>
        <dbReference type="ARBA" id="ARBA00022705"/>
    </source>
</evidence>
<dbReference type="InterPro" id="IPR036185">
    <property type="entry name" value="DNA_heli_DnaB-like_N_sf"/>
</dbReference>
<comment type="catalytic activity">
    <reaction evidence="12 14">
        <text>ATP + H2O = ADP + phosphate + H(+)</text>
        <dbReference type="Rhea" id="RHEA:13065"/>
        <dbReference type="ChEBI" id="CHEBI:15377"/>
        <dbReference type="ChEBI" id="CHEBI:15378"/>
        <dbReference type="ChEBI" id="CHEBI:30616"/>
        <dbReference type="ChEBI" id="CHEBI:43474"/>
        <dbReference type="ChEBI" id="CHEBI:456216"/>
        <dbReference type="EC" id="5.6.2.3"/>
    </reaction>
</comment>
<evidence type="ECO:0000256" key="10">
    <source>
        <dbReference type="ARBA" id="ARBA00023235"/>
    </source>
</evidence>
<dbReference type="eggNOG" id="COG0305">
    <property type="taxonomic scope" value="Bacteria"/>
</dbReference>
<evidence type="ECO:0000256" key="9">
    <source>
        <dbReference type="ARBA" id="ARBA00023125"/>
    </source>
</evidence>
<evidence type="ECO:0000256" key="12">
    <source>
        <dbReference type="ARBA" id="ARBA00048954"/>
    </source>
</evidence>
<protein>
    <recommendedName>
        <fullName evidence="13 14">Replicative DNA helicase</fullName>
        <ecNumber evidence="13 14">5.6.2.3</ecNumber>
    </recommendedName>
</protein>
<evidence type="ECO:0000313" key="18">
    <source>
        <dbReference type="Proteomes" id="UP000001929"/>
    </source>
</evidence>
<dbReference type="PhylomeDB" id="Q2RXD0"/>
<accession>Q2RXD0</accession>
<dbReference type="InterPro" id="IPR007692">
    <property type="entry name" value="DNA_helicase_DnaB"/>
</dbReference>
<dbReference type="RefSeq" id="WP_011388169.1">
    <property type="nucleotide sequence ID" value="NC_007643.1"/>
</dbReference>
<dbReference type="Proteomes" id="UP000001929">
    <property type="component" value="Chromosome"/>
</dbReference>
<dbReference type="PROSITE" id="PS51199">
    <property type="entry name" value="SF4_HELICASE"/>
    <property type="match status" value="1"/>
</dbReference>
<evidence type="ECO:0000256" key="13">
    <source>
        <dbReference type="NCBIfam" id="TIGR00665"/>
    </source>
</evidence>
<comment type="similarity">
    <text evidence="1 14">Belongs to the helicase family. DnaB subfamily.</text>
</comment>
<dbReference type="Gene3D" id="1.10.860.10">
    <property type="entry name" value="DNAb Helicase, Chain A"/>
    <property type="match status" value="1"/>
</dbReference>
<evidence type="ECO:0000256" key="2">
    <source>
        <dbReference type="ARBA" id="ARBA00011643"/>
    </source>
</evidence>
<proteinExistence type="inferred from homology"/>
<evidence type="ECO:0000256" key="15">
    <source>
        <dbReference type="SAM" id="MobiDB-lite"/>
    </source>
</evidence>
<dbReference type="EMBL" id="CP000230">
    <property type="protein sequence ID" value="ABC21215.1"/>
    <property type="molecule type" value="Genomic_DNA"/>
</dbReference>
<dbReference type="GO" id="GO:1990077">
    <property type="term" value="C:primosome complex"/>
    <property type="evidence" value="ECO:0007669"/>
    <property type="project" value="UniProtKB-UniRule"/>
</dbReference>
<dbReference type="GO" id="GO:0016887">
    <property type="term" value="F:ATP hydrolysis activity"/>
    <property type="evidence" value="ECO:0007669"/>
    <property type="project" value="RHEA"/>
</dbReference>
<keyword evidence="9 14" id="KW-0238">DNA-binding</keyword>
<dbReference type="PANTHER" id="PTHR30153:SF2">
    <property type="entry name" value="REPLICATIVE DNA HELICASE"/>
    <property type="match status" value="1"/>
</dbReference>
<feature type="compositionally biased region" description="Basic and acidic residues" evidence="15">
    <location>
        <begin position="399"/>
        <end position="415"/>
    </location>
</feature>
<evidence type="ECO:0000313" key="17">
    <source>
        <dbReference type="EMBL" id="ABC21215.1"/>
    </source>
</evidence>
<dbReference type="Pfam" id="PF03796">
    <property type="entry name" value="DnaB_C"/>
    <property type="match status" value="1"/>
</dbReference>
<reference evidence="17 18" key="1">
    <citation type="journal article" date="2011" name="Stand. Genomic Sci.">
        <title>Complete genome sequence of Rhodospirillum rubrum type strain (S1).</title>
        <authorList>
            <person name="Munk A.C."/>
            <person name="Copeland A."/>
            <person name="Lucas S."/>
            <person name="Lapidus A."/>
            <person name="Del Rio T.G."/>
            <person name="Barry K."/>
            <person name="Detter J.C."/>
            <person name="Hammon N."/>
            <person name="Israni S."/>
            <person name="Pitluck S."/>
            <person name="Brettin T."/>
            <person name="Bruce D."/>
            <person name="Han C."/>
            <person name="Tapia R."/>
            <person name="Gilna P."/>
            <person name="Schmutz J."/>
            <person name="Larimer F."/>
            <person name="Land M."/>
            <person name="Kyrpides N.C."/>
            <person name="Mavromatis K."/>
            <person name="Richardson P."/>
            <person name="Rohde M."/>
            <person name="Goker M."/>
            <person name="Klenk H.P."/>
            <person name="Zhang Y."/>
            <person name="Roberts G.P."/>
            <person name="Reslewic S."/>
            <person name="Schwartz D.C."/>
        </authorList>
    </citation>
    <scope>NUCLEOTIDE SEQUENCE [LARGE SCALE GENOMIC DNA]</scope>
    <source>
        <strain evidence="18">ATCC 11170 / ATH 1.1.1 / DSM 467 / LMG 4362 / NCIMB 8255 / S1</strain>
    </source>
</reference>
<feature type="domain" description="SF4 helicase" evidence="16">
    <location>
        <begin position="196"/>
        <end position="502"/>
    </location>
</feature>
<feature type="region of interest" description="Disordered" evidence="15">
    <location>
        <begin position="1"/>
        <end position="20"/>
    </location>
</feature>
<dbReference type="STRING" id="269796.Rru_A0410"/>
<dbReference type="InterPro" id="IPR027417">
    <property type="entry name" value="P-loop_NTPase"/>
</dbReference>
<dbReference type="KEGG" id="rru:Rru_A0410"/>
<dbReference type="InterPro" id="IPR007694">
    <property type="entry name" value="DNA_helicase_DnaB-like_C"/>
</dbReference>
<keyword evidence="6 14" id="KW-0378">Hydrolase</keyword>
<dbReference type="GO" id="GO:0043139">
    <property type="term" value="F:5'-3' DNA helicase activity"/>
    <property type="evidence" value="ECO:0007669"/>
    <property type="project" value="UniProtKB-EC"/>
</dbReference>
<dbReference type="SUPFAM" id="SSF52540">
    <property type="entry name" value="P-loop containing nucleoside triphosphate hydrolases"/>
    <property type="match status" value="1"/>
</dbReference>
<dbReference type="HOGENOM" id="CLU_005373_0_2_5"/>
<evidence type="ECO:0000256" key="7">
    <source>
        <dbReference type="ARBA" id="ARBA00022806"/>
    </source>
</evidence>
<evidence type="ECO:0000256" key="5">
    <source>
        <dbReference type="ARBA" id="ARBA00022741"/>
    </source>
</evidence>
<gene>
    <name evidence="17" type="ordered locus">Rru_A0410</name>
</gene>
<dbReference type="PATRIC" id="fig|269796.9.peg.466"/>
<dbReference type="CDD" id="cd00984">
    <property type="entry name" value="DnaB_C"/>
    <property type="match status" value="1"/>
</dbReference>
<dbReference type="AlphaFoldDB" id="Q2RXD0"/>
<dbReference type="EC" id="5.6.2.3" evidence="13 14"/>
<feature type="region of interest" description="Disordered" evidence="15">
    <location>
        <begin position="396"/>
        <end position="415"/>
    </location>
</feature>
<keyword evidence="3 14" id="KW-0639">Primosome</keyword>
<dbReference type="GO" id="GO:0003677">
    <property type="term" value="F:DNA binding"/>
    <property type="evidence" value="ECO:0007669"/>
    <property type="project" value="UniProtKB-UniRule"/>
</dbReference>
<dbReference type="Pfam" id="PF00772">
    <property type="entry name" value="DnaB"/>
    <property type="match status" value="1"/>
</dbReference>
<dbReference type="GO" id="GO:0006269">
    <property type="term" value="P:DNA replication, synthesis of primer"/>
    <property type="evidence" value="ECO:0007669"/>
    <property type="project" value="UniProtKB-UniRule"/>
</dbReference>
<comment type="function">
    <text evidence="11 14">The main replicative DNA helicase, it participates in initiation and elongation during chromosome replication. Travels ahead of the DNA replisome, separating dsDNA into templates for DNA synthesis. A processive ATP-dependent 5'-3' DNA helicase it has DNA-dependent ATPase activity.</text>
</comment>
<dbReference type="GO" id="GO:0005829">
    <property type="term" value="C:cytosol"/>
    <property type="evidence" value="ECO:0007669"/>
    <property type="project" value="TreeGrafter"/>
</dbReference>
<name>Q2RXD0_RHORT</name>
<dbReference type="Gene3D" id="3.40.50.300">
    <property type="entry name" value="P-loop containing nucleotide triphosphate hydrolases"/>
    <property type="match status" value="1"/>
</dbReference>
<evidence type="ECO:0000256" key="11">
    <source>
        <dbReference type="ARBA" id="ARBA00044932"/>
    </source>
</evidence>
<dbReference type="InterPro" id="IPR007693">
    <property type="entry name" value="DNA_helicase_DnaB-like_N"/>
</dbReference>
<evidence type="ECO:0000256" key="6">
    <source>
        <dbReference type="ARBA" id="ARBA00022801"/>
    </source>
</evidence>
<keyword evidence="5 14" id="KW-0547">Nucleotide-binding</keyword>
<keyword evidence="18" id="KW-1185">Reference proteome</keyword>